<feature type="domain" description="CI111 double-psi beta barrel" evidence="5">
    <location>
        <begin position="50"/>
        <end position="156"/>
    </location>
</feature>
<evidence type="ECO:0000256" key="1">
    <source>
        <dbReference type="ARBA" id="ARBA00022741"/>
    </source>
</evidence>
<reference evidence="6 7" key="1">
    <citation type="submission" date="2021-09" db="EMBL/GenBank/DDBJ databases">
        <title>Genomic insights and catalytic innovation underlie evolution of tropane alkaloids biosynthesis.</title>
        <authorList>
            <person name="Wang Y.-J."/>
            <person name="Tian T."/>
            <person name="Huang J.-P."/>
            <person name="Huang S.-X."/>
        </authorList>
    </citation>
    <scope>NUCLEOTIDE SEQUENCE [LARGE SCALE GENOMIC DNA]</scope>
    <source>
        <strain evidence="6">KIB-2018</strain>
        <tissue evidence="6">Leaf</tissue>
    </source>
</reference>
<dbReference type="GO" id="GO:0016887">
    <property type="term" value="F:ATP hydrolysis activity"/>
    <property type="evidence" value="ECO:0007669"/>
    <property type="project" value="InterPro"/>
</dbReference>
<protein>
    <recommendedName>
        <fullName evidence="8">ATPase AAA-type core domain-containing protein</fullName>
    </recommendedName>
</protein>
<sequence length="528" mass="58534">MSSSKTKKQSKTASSSLSNADQSASPRTSLPQSSSELELNEQDLLMLSWESRECKIWLSESSIVASFIAPGSLVSHPSSGIRSANNFPLSFISNECGGELEIGFANETTNVARDYFALATIFPSSKVVKNEVRLSSNLSHALGYPASGRFVFVYPIQDQLLLYLELILYKSGVKKKNIKKHLLEVSVGKTCKQAENSVMSSPRIPCQPKHVSNEHSQLNSPTCKGSTSISSDLSGPYVVVGHDQSNLGGLDKKYAILKDIIISLRNSMLASASSLSTSTRKTSLARLCAYDIGVNFFSINIPEIITQYDGKSERKITKIFYSTSKATPLVVFINELDATATARKHGGEKLSQRIVARLMVATNKLDSIEPTLRRPGRFDREIEIEDLSPLQRRNILNVPLSKKERSLSDMQVHHLAMVTHGFVDADLTALCNEATLVCLRRYLIILTRNLNFISLKIDPTLLRPGRFDRLLCMGPHVTNREEIFHIHLCKIPSSSDENIDGSEVTMEQLKIANMLIKNSVRFNFVMSC</sequence>
<dbReference type="SUPFAM" id="SSF52540">
    <property type="entry name" value="P-loop containing nucleoside triphosphate hydrolases"/>
    <property type="match status" value="1"/>
</dbReference>
<dbReference type="GO" id="GO:0005524">
    <property type="term" value="F:ATP binding"/>
    <property type="evidence" value="ECO:0007669"/>
    <property type="project" value="UniProtKB-KW"/>
</dbReference>
<evidence type="ECO:0000256" key="3">
    <source>
        <dbReference type="SAM" id="MobiDB-lite"/>
    </source>
</evidence>
<evidence type="ECO:0000313" key="6">
    <source>
        <dbReference type="EMBL" id="KAJ8767762.1"/>
    </source>
</evidence>
<feature type="region of interest" description="Disordered" evidence="3">
    <location>
        <begin position="1"/>
        <end position="36"/>
    </location>
</feature>
<dbReference type="AlphaFoldDB" id="A0AAV8TLP4"/>
<proteinExistence type="predicted"/>
<feature type="compositionally biased region" description="Low complexity" evidence="3">
    <location>
        <begin position="11"/>
        <end position="25"/>
    </location>
</feature>
<dbReference type="Pfam" id="PF00004">
    <property type="entry name" value="AAA"/>
    <property type="match status" value="1"/>
</dbReference>
<name>A0AAV8TLP4_9ROSI</name>
<evidence type="ECO:0008006" key="8">
    <source>
        <dbReference type="Google" id="ProtNLM"/>
    </source>
</evidence>
<dbReference type="EMBL" id="JAIWQS010000004">
    <property type="protein sequence ID" value="KAJ8767762.1"/>
    <property type="molecule type" value="Genomic_DNA"/>
</dbReference>
<keyword evidence="2" id="KW-0067">ATP-binding</keyword>
<evidence type="ECO:0000313" key="7">
    <source>
        <dbReference type="Proteomes" id="UP001159364"/>
    </source>
</evidence>
<dbReference type="PANTHER" id="PTHR23077">
    <property type="entry name" value="AAA-FAMILY ATPASE"/>
    <property type="match status" value="1"/>
</dbReference>
<feature type="compositionally biased region" description="Polar residues" evidence="3">
    <location>
        <begin position="26"/>
        <end position="36"/>
    </location>
</feature>
<accession>A0AAV8TLP4</accession>
<evidence type="ECO:0000259" key="5">
    <source>
        <dbReference type="Pfam" id="PF26429"/>
    </source>
</evidence>
<dbReference type="InterPro" id="IPR003959">
    <property type="entry name" value="ATPase_AAA_core"/>
</dbReference>
<organism evidence="6 7">
    <name type="scientific">Erythroxylum novogranatense</name>
    <dbReference type="NCBI Taxonomy" id="1862640"/>
    <lineage>
        <taxon>Eukaryota</taxon>
        <taxon>Viridiplantae</taxon>
        <taxon>Streptophyta</taxon>
        <taxon>Embryophyta</taxon>
        <taxon>Tracheophyta</taxon>
        <taxon>Spermatophyta</taxon>
        <taxon>Magnoliopsida</taxon>
        <taxon>eudicotyledons</taxon>
        <taxon>Gunneridae</taxon>
        <taxon>Pentapetalae</taxon>
        <taxon>rosids</taxon>
        <taxon>fabids</taxon>
        <taxon>Malpighiales</taxon>
        <taxon>Erythroxylaceae</taxon>
        <taxon>Erythroxylum</taxon>
    </lineage>
</organism>
<evidence type="ECO:0000256" key="2">
    <source>
        <dbReference type="ARBA" id="ARBA00022840"/>
    </source>
</evidence>
<dbReference type="PANTHER" id="PTHR23077:SF27">
    <property type="entry name" value="ATPASE FAMILY GENE 2 PROTEIN HOMOLOG A"/>
    <property type="match status" value="1"/>
</dbReference>
<feature type="domain" description="ATPase AAA-type core" evidence="4">
    <location>
        <begin position="281"/>
        <end position="385"/>
    </location>
</feature>
<dbReference type="InterPro" id="IPR058958">
    <property type="entry name" value="DPBB_CI111"/>
</dbReference>
<dbReference type="InterPro" id="IPR027417">
    <property type="entry name" value="P-loop_NTPase"/>
</dbReference>
<dbReference type="Pfam" id="PF26429">
    <property type="entry name" value="DPBB_CI111"/>
    <property type="match status" value="1"/>
</dbReference>
<feature type="compositionally biased region" description="Basic residues" evidence="3">
    <location>
        <begin position="1"/>
        <end position="10"/>
    </location>
</feature>
<dbReference type="InterPro" id="IPR050168">
    <property type="entry name" value="AAA_ATPase_domain"/>
</dbReference>
<evidence type="ECO:0000259" key="4">
    <source>
        <dbReference type="Pfam" id="PF00004"/>
    </source>
</evidence>
<gene>
    <name evidence="6" type="ORF">K2173_020702</name>
</gene>
<dbReference type="Proteomes" id="UP001159364">
    <property type="component" value="Linkage Group LG04"/>
</dbReference>
<comment type="caution">
    <text evidence="6">The sequence shown here is derived from an EMBL/GenBank/DDBJ whole genome shotgun (WGS) entry which is preliminary data.</text>
</comment>
<dbReference type="Gene3D" id="1.10.8.60">
    <property type="match status" value="1"/>
</dbReference>
<dbReference type="GO" id="GO:0009507">
    <property type="term" value="C:chloroplast"/>
    <property type="evidence" value="ECO:0007669"/>
    <property type="project" value="TreeGrafter"/>
</dbReference>
<keyword evidence="1" id="KW-0547">Nucleotide-binding</keyword>
<keyword evidence="7" id="KW-1185">Reference proteome</keyword>
<dbReference type="Gene3D" id="3.40.50.300">
    <property type="entry name" value="P-loop containing nucleotide triphosphate hydrolases"/>
    <property type="match status" value="1"/>
</dbReference>